<dbReference type="RefSeq" id="WP_259054234.1">
    <property type="nucleotide sequence ID" value="NZ_JANUCT010000004.1"/>
</dbReference>
<accession>A0AAE3HIX1</accession>
<sequence length="359" mass="39819">MSSDSAGQPAPPNSICLLRLSALGDITHVLPIVHTLRHHWPETKITWVIGKLEHKLVANLPDVEFIVFDKKNGWREYLKLYRTLKNRRFDRLLVMQVALRANLASLCVPARVKTGYDRARSKDLHGLFVDERIAASEREHVVDSFFGFLRQAGLHAAEKSWQLPITAAAREFAERHVPEPAPLLLISPCSSHARRNWDAPSYAAVADYAITRYGFQVALCGGPSETEKAMATDIMQRAGQPLINLVGQDTLQEFLGLLARATLLLSPDSGPAHIAACTGTPVLGLYAASNPRRSGPYNSLRWCVDKYDDAALKYLGQPDRDIKWGTKIEYPGVMDLITVADVTGKLDEFMQHGENTTNG</sequence>
<dbReference type="AlphaFoldDB" id="A0AAE3HIX1"/>
<protein>
    <submittedName>
        <fullName evidence="3">Heptosyltransferase I</fullName>
        <ecNumber evidence="3">2.4.-.-</ecNumber>
    </submittedName>
</protein>
<keyword evidence="2 3" id="KW-0808">Transferase</keyword>
<evidence type="ECO:0000313" key="4">
    <source>
        <dbReference type="Proteomes" id="UP001204445"/>
    </source>
</evidence>
<evidence type="ECO:0000256" key="2">
    <source>
        <dbReference type="ARBA" id="ARBA00022679"/>
    </source>
</evidence>
<dbReference type="InterPro" id="IPR002201">
    <property type="entry name" value="Glyco_trans_9"/>
</dbReference>
<proteinExistence type="predicted"/>
<dbReference type="Gene3D" id="3.40.50.2000">
    <property type="entry name" value="Glycogen Phosphorylase B"/>
    <property type="match status" value="2"/>
</dbReference>
<dbReference type="PANTHER" id="PTHR30160">
    <property type="entry name" value="TETRAACYLDISACCHARIDE 4'-KINASE-RELATED"/>
    <property type="match status" value="1"/>
</dbReference>
<keyword evidence="4" id="KW-1185">Reference proteome</keyword>
<name>A0AAE3HIX1_9GAMM</name>
<reference evidence="3" key="1">
    <citation type="submission" date="2022-08" db="EMBL/GenBank/DDBJ databases">
        <title>Genomic Encyclopedia of Type Strains, Phase III (KMG-III): the genomes of soil and plant-associated and newly described type strains.</title>
        <authorList>
            <person name="Whitman W."/>
        </authorList>
    </citation>
    <scope>NUCLEOTIDE SEQUENCE</scope>
    <source>
        <strain evidence="3">HMT 1</strain>
    </source>
</reference>
<dbReference type="GO" id="GO:0005829">
    <property type="term" value="C:cytosol"/>
    <property type="evidence" value="ECO:0007669"/>
    <property type="project" value="TreeGrafter"/>
</dbReference>
<comment type="caution">
    <text evidence="3">The sequence shown here is derived from an EMBL/GenBank/DDBJ whole genome shotgun (WGS) entry which is preliminary data.</text>
</comment>
<dbReference type="Pfam" id="PF01075">
    <property type="entry name" value="Glyco_transf_9"/>
    <property type="match status" value="1"/>
</dbReference>
<organism evidence="3 4">
    <name type="scientific">Methylohalomonas lacus</name>
    <dbReference type="NCBI Taxonomy" id="398773"/>
    <lineage>
        <taxon>Bacteria</taxon>
        <taxon>Pseudomonadati</taxon>
        <taxon>Pseudomonadota</taxon>
        <taxon>Gammaproteobacteria</taxon>
        <taxon>Methylohalomonadales</taxon>
        <taxon>Methylohalomonadaceae</taxon>
        <taxon>Methylohalomonas</taxon>
    </lineage>
</organism>
<dbReference type="PANTHER" id="PTHR30160:SF21">
    <property type="entry name" value="LIPOPOLYSACCHARIDE CORE HEPTOSYLTRANSFERASE OPSX"/>
    <property type="match status" value="1"/>
</dbReference>
<dbReference type="EMBL" id="JANUCT010000004">
    <property type="protein sequence ID" value="MCS3902675.1"/>
    <property type="molecule type" value="Genomic_DNA"/>
</dbReference>
<dbReference type="EC" id="2.4.-.-" evidence="3"/>
<evidence type="ECO:0000313" key="3">
    <source>
        <dbReference type="EMBL" id="MCS3902675.1"/>
    </source>
</evidence>
<gene>
    <name evidence="3" type="ORF">J2T55_000679</name>
</gene>
<dbReference type="SUPFAM" id="SSF53756">
    <property type="entry name" value="UDP-Glycosyltransferase/glycogen phosphorylase"/>
    <property type="match status" value="1"/>
</dbReference>
<keyword evidence="1 3" id="KW-0328">Glycosyltransferase</keyword>
<dbReference type="GO" id="GO:0008713">
    <property type="term" value="F:ADP-heptose-lipopolysaccharide heptosyltransferase activity"/>
    <property type="evidence" value="ECO:0007669"/>
    <property type="project" value="TreeGrafter"/>
</dbReference>
<dbReference type="InterPro" id="IPR051199">
    <property type="entry name" value="LPS_LOS_Heptosyltrfase"/>
</dbReference>
<evidence type="ECO:0000256" key="1">
    <source>
        <dbReference type="ARBA" id="ARBA00022676"/>
    </source>
</evidence>
<dbReference type="Proteomes" id="UP001204445">
    <property type="component" value="Unassembled WGS sequence"/>
</dbReference>
<dbReference type="CDD" id="cd03789">
    <property type="entry name" value="GT9_LPS_heptosyltransferase"/>
    <property type="match status" value="1"/>
</dbReference>
<dbReference type="GO" id="GO:0009244">
    <property type="term" value="P:lipopolysaccharide core region biosynthetic process"/>
    <property type="evidence" value="ECO:0007669"/>
    <property type="project" value="TreeGrafter"/>
</dbReference>